<reference evidence="2" key="1">
    <citation type="submission" date="2021-01" db="EMBL/GenBank/DDBJ databases">
        <authorList>
            <person name="Corre E."/>
            <person name="Pelletier E."/>
            <person name="Niang G."/>
            <person name="Scheremetjew M."/>
            <person name="Finn R."/>
            <person name="Kale V."/>
            <person name="Holt S."/>
            <person name="Cochrane G."/>
            <person name="Meng A."/>
            <person name="Brown T."/>
            <person name="Cohen L."/>
        </authorList>
    </citation>
    <scope>NUCLEOTIDE SEQUENCE</scope>
    <source>
        <strain evidence="2">CCAP979/52</strain>
    </source>
</reference>
<dbReference type="GO" id="GO:0035091">
    <property type="term" value="F:phosphatidylinositol binding"/>
    <property type="evidence" value="ECO:0007669"/>
    <property type="project" value="TreeGrafter"/>
</dbReference>
<accession>A0A7S0M8T0</accession>
<dbReference type="Pfam" id="PF14186">
    <property type="entry name" value="Aida_C2"/>
    <property type="match status" value="1"/>
</dbReference>
<dbReference type="GO" id="GO:0016020">
    <property type="term" value="C:membrane"/>
    <property type="evidence" value="ECO:0007669"/>
    <property type="project" value="TreeGrafter"/>
</dbReference>
<dbReference type="Gene3D" id="2.60.40.150">
    <property type="entry name" value="C2 domain"/>
    <property type="match status" value="1"/>
</dbReference>
<proteinExistence type="predicted"/>
<evidence type="ECO:0000259" key="1">
    <source>
        <dbReference type="PROSITE" id="PS51911"/>
    </source>
</evidence>
<dbReference type="InterPro" id="IPR035892">
    <property type="entry name" value="C2_domain_sf"/>
</dbReference>
<dbReference type="InterPro" id="IPR025939">
    <property type="entry name" value="Aida_C"/>
</dbReference>
<gene>
    <name evidence="2" type="ORF">CCUR1050_LOCUS10595</name>
</gene>
<sequence>MLQRLRCNVLKRGDDDGITLENMKVLVACFDNLFSDDSARKKKFPLDFDSVPAEDLKKATVPISRPLKHVNEENYELDERPDSAPPLQPRITVTSAPQTPATISSGKKAGTTVSILINKIGFKEETHFVDPRITLSVVSGGRILEGAQDVKITASGTPGASPFRFEDKHMVFGTTAVLKQTQEGILPGAAIFFEFKHYKVEKHKWSTKCWAFLEREEIKAGPHVLELYKKPTDLKRKKLSLLTVKPLYLHINVDLVKA</sequence>
<dbReference type="PROSITE" id="PS51911">
    <property type="entry name" value="C2_AIDA"/>
    <property type="match status" value="1"/>
</dbReference>
<evidence type="ECO:0000313" key="2">
    <source>
        <dbReference type="EMBL" id="CAD8632914.1"/>
    </source>
</evidence>
<protein>
    <recommendedName>
        <fullName evidence="1">C2 Aida-type domain-containing protein</fullName>
    </recommendedName>
</protein>
<dbReference type="AlphaFoldDB" id="A0A7S0M8T0"/>
<dbReference type="PANTHER" id="PTHR28654:SF1">
    <property type="entry name" value="AXIN INTERACTOR, DORSALIZATION-ASSOCIATED PROTEIN"/>
    <property type="match status" value="1"/>
</dbReference>
<dbReference type="PANTHER" id="PTHR28654">
    <property type="entry name" value="AXIN INTERACTOR, DORSALIZATION-ASSOCIATED PROTEIN"/>
    <property type="match status" value="1"/>
</dbReference>
<name>A0A7S0M8T0_9CRYP</name>
<organism evidence="2">
    <name type="scientific">Cryptomonas curvata</name>
    <dbReference type="NCBI Taxonomy" id="233186"/>
    <lineage>
        <taxon>Eukaryota</taxon>
        <taxon>Cryptophyceae</taxon>
        <taxon>Cryptomonadales</taxon>
        <taxon>Cryptomonadaceae</taxon>
        <taxon>Cryptomonas</taxon>
    </lineage>
</organism>
<feature type="domain" description="C2 Aida-type" evidence="1">
    <location>
        <begin position="101"/>
        <end position="256"/>
    </location>
</feature>
<dbReference type="EMBL" id="HBEZ01019196">
    <property type="protein sequence ID" value="CAD8632914.1"/>
    <property type="molecule type" value="Transcribed_RNA"/>
</dbReference>